<feature type="compositionally biased region" description="Low complexity" evidence="4">
    <location>
        <begin position="432"/>
        <end position="447"/>
    </location>
</feature>
<keyword evidence="1" id="KW-0853">WD repeat</keyword>
<evidence type="ECO:0000256" key="4">
    <source>
        <dbReference type="SAM" id="MobiDB-lite"/>
    </source>
</evidence>
<evidence type="ECO:0000256" key="2">
    <source>
        <dbReference type="ARBA" id="ARBA00022737"/>
    </source>
</evidence>
<dbReference type="InterPro" id="IPR015943">
    <property type="entry name" value="WD40/YVTN_repeat-like_dom_sf"/>
</dbReference>
<reference evidence="5 6" key="1">
    <citation type="journal article" date="2012" name="Eukaryot. Cell">
        <title>Draft genome sequence of CBS 2479, the standard type strain of Trichosporon asahii.</title>
        <authorList>
            <person name="Yang R.Y."/>
            <person name="Li H.T."/>
            <person name="Zhu H."/>
            <person name="Zhou G.P."/>
            <person name="Wang M."/>
            <person name="Wang L."/>
        </authorList>
    </citation>
    <scope>NUCLEOTIDE SEQUENCE [LARGE SCALE GENOMIC DNA]</scope>
    <source>
        <strain evidence="6">ATCC 90039 / CBS 2479 / JCM 2466 / KCTC 7840 / NCYC 2677 / UAMH 7654</strain>
    </source>
</reference>
<dbReference type="OrthoDB" id="1667587at2759"/>
<gene>
    <name evidence="5" type="ORF">A1Q1_07519</name>
</gene>
<dbReference type="KEGG" id="tasa:A1Q1_07519"/>
<name>J5R915_TRIAS</name>
<evidence type="ECO:0000313" key="5">
    <source>
        <dbReference type="EMBL" id="EJT51338.1"/>
    </source>
</evidence>
<feature type="region of interest" description="Disordered" evidence="4">
    <location>
        <begin position="368"/>
        <end position="475"/>
    </location>
</feature>
<dbReference type="InterPro" id="IPR048720">
    <property type="entry name" value="PROPPIN"/>
</dbReference>
<sequence length="521" mass="55912">MAASSPSPPRLGMRSGVLGHLACSGGESPLLVLQGGGSNPLFPPNKAVIYHDGLGQPVAELEFGEQIRGIASRYRLVVIVLLRRVIAYEYGYGDDEPTGKGKAREVAPGGGFWLTKLGEWETAENERGLTAVSTAPGSTLLALPGRQPGHVQLVHLPPCGTPAGKAKTVTASFRSPILLAHTHPLSSLTCSATGSHILTASERGTLLRVWDTARGSLEKELRRGVDPAEIWGLCFEDTVFVDPAVLADAERARELVRRKGGRVVGWSDKGTVHVWGDNGASPTPKPQASLAKVLGKALALPNYFSSTASTAQYYLPRKNPHAFSGAIGAAADAAGLPSMKIGEDDREPQEREWAERYVVGWIEVDPEPEAEKEKPDRLALARKPAGISMGTREERHSFGSDATSTRTATPSGRRADTPTQSAYTAARRDSGSARGSNRSSSQSRAPRVTVQRKESGSGKPTPAESKPEPPKKEHQLVVVTYAGDWYRLRLPRVMQPDDDEESKSKCELVEYRRLGVGGGGW</sequence>
<protein>
    <submittedName>
        <fullName evidence="5">Uncharacterized protein</fullName>
    </submittedName>
</protein>
<keyword evidence="2" id="KW-0677">Repeat</keyword>
<evidence type="ECO:0000256" key="1">
    <source>
        <dbReference type="ARBA" id="ARBA00022574"/>
    </source>
</evidence>
<comment type="caution">
    <text evidence="5">The sequence shown here is derived from an EMBL/GenBank/DDBJ whole genome shotgun (WGS) entry which is preliminary data.</text>
</comment>
<dbReference type="Gene3D" id="2.130.10.10">
    <property type="entry name" value="YVTN repeat-like/Quinoprotein amine dehydrogenase"/>
    <property type="match status" value="1"/>
</dbReference>
<dbReference type="Proteomes" id="UP000002748">
    <property type="component" value="Unassembled WGS sequence"/>
</dbReference>
<comment type="similarity">
    <text evidence="3">Belongs to the WD repeat PROPPIN family.</text>
</comment>
<dbReference type="RefSeq" id="XP_014182523.1">
    <property type="nucleotide sequence ID" value="XM_014327048.1"/>
</dbReference>
<dbReference type="GeneID" id="25991031"/>
<organism evidence="5 6">
    <name type="scientific">Trichosporon asahii var. asahii (strain ATCC 90039 / CBS 2479 / JCM 2466 / KCTC 7840 / NBRC 103889/ NCYC 2677 / UAMH 7654)</name>
    <name type="common">Yeast</name>
    <dbReference type="NCBI Taxonomy" id="1186058"/>
    <lineage>
        <taxon>Eukaryota</taxon>
        <taxon>Fungi</taxon>
        <taxon>Dikarya</taxon>
        <taxon>Basidiomycota</taxon>
        <taxon>Agaricomycotina</taxon>
        <taxon>Tremellomycetes</taxon>
        <taxon>Trichosporonales</taxon>
        <taxon>Trichosporonaceae</taxon>
        <taxon>Trichosporon</taxon>
    </lineage>
</organism>
<dbReference type="HOGENOM" id="CLU_039768_0_0_1"/>
<feature type="compositionally biased region" description="Basic and acidic residues" evidence="4">
    <location>
        <begin position="369"/>
        <end position="379"/>
    </location>
</feature>
<evidence type="ECO:0000313" key="6">
    <source>
        <dbReference type="Proteomes" id="UP000002748"/>
    </source>
</evidence>
<proteinExistence type="inferred from homology"/>
<dbReference type="VEuPathDB" id="FungiDB:A1Q1_07519"/>
<dbReference type="PANTHER" id="PTHR11227">
    <property type="entry name" value="WD-REPEAT PROTEIN INTERACTING WITH PHOSPHOINOSIDES WIPI -RELATED"/>
    <property type="match status" value="1"/>
</dbReference>
<evidence type="ECO:0000256" key="3">
    <source>
        <dbReference type="ARBA" id="ARBA00025740"/>
    </source>
</evidence>
<dbReference type="SUPFAM" id="SSF50978">
    <property type="entry name" value="WD40 repeat-like"/>
    <property type="match status" value="1"/>
</dbReference>
<dbReference type="AlphaFoldDB" id="J5R915"/>
<dbReference type="InterPro" id="IPR036322">
    <property type="entry name" value="WD40_repeat_dom_sf"/>
</dbReference>
<feature type="compositionally biased region" description="Polar residues" evidence="4">
    <location>
        <begin position="400"/>
        <end position="410"/>
    </location>
</feature>
<feature type="compositionally biased region" description="Basic and acidic residues" evidence="4">
    <location>
        <begin position="465"/>
        <end position="475"/>
    </location>
</feature>
<accession>J5R915</accession>
<dbReference type="EMBL" id="ALBS01000059">
    <property type="protein sequence ID" value="EJT51338.1"/>
    <property type="molecule type" value="Genomic_DNA"/>
</dbReference>